<protein>
    <submittedName>
        <fullName evidence="1">Uncharacterized protein</fullName>
    </submittedName>
</protein>
<dbReference type="AlphaFoldDB" id="A0A2N6NRY0"/>
<evidence type="ECO:0000313" key="1">
    <source>
        <dbReference type="EMBL" id="PMB70025.1"/>
    </source>
</evidence>
<sequence>MVSCEEARFARLLGSPAKLRPRLALYAINRVQSLSFQFLDTNAVEYDVFIFDSVSGKLESADIANVVPRIYDAAANLTSNNSASAYLPVETEELHVLSSAWRSIDLEINNVNLDVSGRGMAY</sequence>
<gene>
    <name evidence="1" type="ORF">BM221_004673</name>
</gene>
<accession>A0A2N6NRY0</accession>
<organism evidence="1 2">
    <name type="scientific">Beauveria bassiana</name>
    <name type="common">White muscardine disease fungus</name>
    <name type="synonym">Tritirachium shiotae</name>
    <dbReference type="NCBI Taxonomy" id="176275"/>
    <lineage>
        <taxon>Eukaryota</taxon>
        <taxon>Fungi</taxon>
        <taxon>Dikarya</taxon>
        <taxon>Ascomycota</taxon>
        <taxon>Pezizomycotina</taxon>
        <taxon>Sordariomycetes</taxon>
        <taxon>Hypocreomycetidae</taxon>
        <taxon>Hypocreales</taxon>
        <taxon>Cordycipitaceae</taxon>
        <taxon>Beauveria</taxon>
    </lineage>
</organism>
<dbReference type="EMBL" id="MRVG01000004">
    <property type="protein sequence ID" value="PMB70025.1"/>
    <property type="molecule type" value="Genomic_DNA"/>
</dbReference>
<comment type="caution">
    <text evidence="1">The sequence shown here is derived from an EMBL/GenBank/DDBJ whole genome shotgun (WGS) entry which is preliminary data.</text>
</comment>
<reference evidence="1 2" key="1">
    <citation type="journal article" date="2016" name="Appl. Microbiol. Biotechnol.">
        <title>Characterization of T-DNA insertion mutants with decreased virulence in the entomopathogenic fungus Beauveria bassiana JEF-007.</title>
        <authorList>
            <person name="Kim S."/>
            <person name="Lee S.J."/>
            <person name="Nai Y.S."/>
            <person name="Yu J.S."/>
            <person name="Lee M.R."/>
            <person name="Yang Y.T."/>
            <person name="Kim J.S."/>
        </authorList>
    </citation>
    <scope>NUCLEOTIDE SEQUENCE [LARGE SCALE GENOMIC DNA]</scope>
    <source>
        <strain evidence="1 2">JEF-007</strain>
    </source>
</reference>
<name>A0A2N6NRY0_BEABA</name>
<proteinExistence type="predicted"/>
<evidence type="ECO:0000313" key="2">
    <source>
        <dbReference type="Proteomes" id="UP000235728"/>
    </source>
</evidence>
<dbReference type="Proteomes" id="UP000235728">
    <property type="component" value="Unassembled WGS sequence"/>
</dbReference>